<gene>
    <name evidence="2" type="ORF">SAMN05421688_0884</name>
</gene>
<keyword evidence="3" id="KW-1185">Reference proteome</keyword>
<dbReference type="RefSeq" id="WP_092060915.1">
    <property type="nucleotide sequence ID" value="NZ_FOJU01000001.1"/>
</dbReference>
<evidence type="ECO:0000313" key="2">
    <source>
        <dbReference type="EMBL" id="SFA78688.1"/>
    </source>
</evidence>
<evidence type="ECO:0000256" key="1">
    <source>
        <dbReference type="SAM" id="MobiDB-lite"/>
    </source>
</evidence>
<dbReference type="EMBL" id="FOJU01000001">
    <property type="protein sequence ID" value="SFA78688.1"/>
    <property type="molecule type" value="Genomic_DNA"/>
</dbReference>
<sequence>MSKPVNLNQIRKARARAEKKAEADRNAVAFGRSRAEKSLDRARKEKAERGLDGKKRE</sequence>
<feature type="compositionally biased region" description="Basic and acidic residues" evidence="1">
    <location>
        <begin position="33"/>
        <end position="57"/>
    </location>
</feature>
<reference evidence="2 3" key="1">
    <citation type="submission" date="2016-10" db="EMBL/GenBank/DDBJ databases">
        <authorList>
            <person name="de Groot N.N."/>
        </authorList>
    </citation>
    <scope>NUCLEOTIDE SEQUENCE [LARGE SCALE GENOMIC DNA]</scope>
    <source>
        <strain evidence="2 3">DSM 29316</strain>
    </source>
</reference>
<organism evidence="2 3">
    <name type="scientific">Poseidonocella pacifica</name>
    <dbReference type="NCBI Taxonomy" id="871651"/>
    <lineage>
        <taxon>Bacteria</taxon>
        <taxon>Pseudomonadati</taxon>
        <taxon>Pseudomonadota</taxon>
        <taxon>Alphaproteobacteria</taxon>
        <taxon>Rhodobacterales</taxon>
        <taxon>Roseobacteraceae</taxon>
        <taxon>Poseidonocella</taxon>
    </lineage>
</organism>
<dbReference type="OrthoDB" id="7192657at2"/>
<dbReference type="InterPro" id="IPR025227">
    <property type="entry name" value="DUF4169"/>
</dbReference>
<protein>
    <recommendedName>
        <fullName evidence="4">DUF4169 domain-containing protein</fullName>
    </recommendedName>
</protein>
<name>A0A1I0VR07_9RHOB</name>
<evidence type="ECO:0000313" key="3">
    <source>
        <dbReference type="Proteomes" id="UP000198796"/>
    </source>
</evidence>
<dbReference type="Proteomes" id="UP000198796">
    <property type="component" value="Unassembled WGS sequence"/>
</dbReference>
<proteinExistence type="predicted"/>
<accession>A0A1I0VR07</accession>
<dbReference type="STRING" id="871651.SAMN05421688_0884"/>
<feature type="compositionally biased region" description="Basic and acidic residues" evidence="1">
    <location>
        <begin position="15"/>
        <end position="25"/>
    </location>
</feature>
<feature type="region of interest" description="Disordered" evidence="1">
    <location>
        <begin position="1"/>
        <end position="57"/>
    </location>
</feature>
<evidence type="ECO:0008006" key="4">
    <source>
        <dbReference type="Google" id="ProtNLM"/>
    </source>
</evidence>
<dbReference type="Pfam" id="PF13770">
    <property type="entry name" value="DUF4169"/>
    <property type="match status" value="1"/>
</dbReference>
<dbReference type="AlphaFoldDB" id="A0A1I0VR07"/>